<gene>
    <name evidence="5" type="ORF">KBTEX_02277</name>
</gene>
<accession>A0A5B8RDB8</accession>
<dbReference type="GO" id="GO:0003700">
    <property type="term" value="F:DNA-binding transcription factor activity"/>
    <property type="evidence" value="ECO:0007669"/>
    <property type="project" value="InterPro"/>
</dbReference>
<dbReference type="InterPro" id="IPR036388">
    <property type="entry name" value="WH-like_DNA-bd_sf"/>
</dbReference>
<dbReference type="PRINTS" id="PR00035">
    <property type="entry name" value="HTHGNTR"/>
</dbReference>
<keyword evidence="1" id="KW-0805">Transcription regulation</keyword>
<organism evidence="5">
    <name type="scientific">uncultured organism</name>
    <dbReference type="NCBI Taxonomy" id="155900"/>
    <lineage>
        <taxon>unclassified sequences</taxon>
        <taxon>environmental samples</taxon>
    </lineage>
</organism>
<dbReference type="SUPFAM" id="SSF48008">
    <property type="entry name" value="GntR ligand-binding domain-like"/>
    <property type="match status" value="1"/>
</dbReference>
<proteinExistence type="predicted"/>
<dbReference type="EMBL" id="MN079118">
    <property type="protein sequence ID" value="QEA05948.1"/>
    <property type="molecule type" value="Genomic_DNA"/>
</dbReference>
<dbReference type="Pfam" id="PF07729">
    <property type="entry name" value="FCD"/>
    <property type="match status" value="1"/>
</dbReference>
<dbReference type="Gene3D" id="1.10.10.10">
    <property type="entry name" value="Winged helix-like DNA-binding domain superfamily/Winged helix DNA-binding domain"/>
    <property type="match status" value="1"/>
</dbReference>
<dbReference type="AlphaFoldDB" id="A0A5B8RDB8"/>
<evidence type="ECO:0000256" key="2">
    <source>
        <dbReference type="ARBA" id="ARBA00023125"/>
    </source>
</evidence>
<dbReference type="GO" id="GO:0003677">
    <property type="term" value="F:DNA binding"/>
    <property type="evidence" value="ECO:0007669"/>
    <property type="project" value="UniProtKB-KW"/>
</dbReference>
<sequence>MKGPMASTGLKRQTMSAALTDELRERILNLDIPEGEQLRQDTLAAEFGVSRIPVREALLQLEGEGLVTLSAHKGYTVTALSLDEIRELFDLRALIEVDLLQRAIPRLETHHIERAREILATFDEMLSRGSQERDWGQLNWELHAVLYEPAERPRALSIVRNLHRNADRYLRLQLKLTQRTNERAREEHNRLVNLCADRDVIEASRLLNEHVLAARDDLLAFLAERRGSGENTHEE</sequence>
<dbReference type="SMART" id="SM00345">
    <property type="entry name" value="HTH_GNTR"/>
    <property type="match status" value="1"/>
</dbReference>
<dbReference type="PROSITE" id="PS50949">
    <property type="entry name" value="HTH_GNTR"/>
    <property type="match status" value="1"/>
</dbReference>
<dbReference type="Pfam" id="PF00392">
    <property type="entry name" value="GntR"/>
    <property type="match status" value="1"/>
</dbReference>
<dbReference type="SMART" id="SM00895">
    <property type="entry name" value="FCD"/>
    <property type="match status" value="1"/>
</dbReference>
<keyword evidence="3" id="KW-0804">Transcription</keyword>
<dbReference type="InterPro" id="IPR008920">
    <property type="entry name" value="TF_FadR/GntR_C"/>
</dbReference>
<dbReference type="SUPFAM" id="SSF46785">
    <property type="entry name" value="Winged helix' DNA-binding domain"/>
    <property type="match status" value="1"/>
</dbReference>
<dbReference type="InterPro" id="IPR036390">
    <property type="entry name" value="WH_DNA-bd_sf"/>
</dbReference>
<evidence type="ECO:0000256" key="1">
    <source>
        <dbReference type="ARBA" id="ARBA00023015"/>
    </source>
</evidence>
<dbReference type="CDD" id="cd07377">
    <property type="entry name" value="WHTH_GntR"/>
    <property type="match status" value="1"/>
</dbReference>
<dbReference type="InterPro" id="IPR000524">
    <property type="entry name" value="Tscrpt_reg_HTH_GntR"/>
</dbReference>
<evidence type="ECO:0000256" key="3">
    <source>
        <dbReference type="ARBA" id="ARBA00023163"/>
    </source>
</evidence>
<dbReference type="Gene3D" id="1.20.120.530">
    <property type="entry name" value="GntR ligand-binding domain-like"/>
    <property type="match status" value="1"/>
</dbReference>
<dbReference type="PANTHER" id="PTHR43537:SF41">
    <property type="entry name" value="TRANSCRIPTIONAL REGULATORY PROTEIN"/>
    <property type="match status" value="1"/>
</dbReference>
<keyword evidence="2" id="KW-0238">DNA-binding</keyword>
<evidence type="ECO:0000313" key="5">
    <source>
        <dbReference type="EMBL" id="QEA05948.1"/>
    </source>
</evidence>
<reference evidence="5" key="1">
    <citation type="submission" date="2019-06" db="EMBL/GenBank/DDBJ databases">
        <authorList>
            <person name="Murdoch R.W."/>
            <person name="Fathepure B."/>
        </authorList>
    </citation>
    <scope>NUCLEOTIDE SEQUENCE</scope>
</reference>
<name>A0A5B8RDB8_9ZZZZ</name>
<dbReference type="PANTHER" id="PTHR43537">
    <property type="entry name" value="TRANSCRIPTIONAL REGULATOR, GNTR FAMILY"/>
    <property type="match status" value="1"/>
</dbReference>
<feature type="domain" description="HTH gntR-type" evidence="4">
    <location>
        <begin position="13"/>
        <end position="80"/>
    </location>
</feature>
<protein>
    <recommendedName>
        <fullName evidence="4">HTH gntR-type domain-containing protein</fullName>
    </recommendedName>
</protein>
<evidence type="ECO:0000259" key="4">
    <source>
        <dbReference type="PROSITE" id="PS50949"/>
    </source>
</evidence>
<dbReference type="InterPro" id="IPR011711">
    <property type="entry name" value="GntR_C"/>
</dbReference>